<dbReference type="OrthoDB" id="8904208at2"/>
<dbReference type="RefSeq" id="WP_156185895.1">
    <property type="nucleotide sequence ID" value="NZ_JACHEK010000004.1"/>
</dbReference>
<dbReference type="Proteomes" id="UP000538666">
    <property type="component" value="Unassembled WGS sequence"/>
</dbReference>
<keyword evidence="1" id="KW-0732">Signal</keyword>
<sequence length="203" mass="22011">MRATYWKWMSVVSAFALAFSLVPGAAALCGPSNKLIKPSAWSPQYGIASPQFVKAGLVDYDDHEPSIVGLWHVVFTGQTMNGGSYSLPEPFDNSVVVWHGDGTEIMNSSRPAQDGNFCLGVWQQTGKRQYFLNHIPWQGNDPTGTPTGGAQMLEKVTLSPDGNSYTGKFTFQAYDINGNPSLEVSGTLTAKRITPDTPFSSLL</sequence>
<evidence type="ECO:0000256" key="1">
    <source>
        <dbReference type="SAM" id="SignalP"/>
    </source>
</evidence>
<keyword evidence="3" id="KW-1185">Reference proteome</keyword>
<organism evidence="2 3">
    <name type="scientific">Silvibacterium bohemicum</name>
    <dbReference type="NCBI Taxonomy" id="1577686"/>
    <lineage>
        <taxon>Bacteria</taxon>
        <taxon>Pseudomonadati</taxon>
        <taxon>Acidobacteriota</taxon>
        <taxon>Terriglobia</taxon>
        <taxon>Terriglobales</taxon>
        <taxon>Acidobacteriaceae</taxon>
        <taxon>Silvibacterium</taxon>
    </lineage>
</organism>
<reference evidence="2 3" key="1">
    <citation type="submission" date="2020-08" db="EMBL/GenBank/DDBJ databases">
        <title>Genomic Encyclopedia of Type Strains, Phase IV (KMG-IV): sequencing the most valuable type-strain genomes for metagenomic binning, comparative biology and taxonomic classification.</title>
        <authorList>
            <person name="Goeker M."/>
        </authorList>
    </citation>
    <scope>NUCLEOTIDE SEQUENCE [LARGE SCALE GENOMIC DNA]</scope>
    <source>
        <strain evidence="2 3">DSM 103733</strain>
    </source>
</reference>
<dbReference type="EMBL" id="JACHEK010000004">
    <property type="protein sequence ID" value="MBB6144235.1"/>
    <property type="molecule type" value="Genomic_DNA"/>
</dbReference>
<dbReference type="AlphaFoldDB" id="A0A841JUP1"/>
<evidence type="ECO:0000313" key="2">
    <source>
        <dbReference type="EMBL" id="MBB6144235.1"/>
    </source>
</evidence>
<gene>
    <name evidence="2" type="ORF">HNQ77_002187</name>
</gene>
<evidence type="ECO:0000313" key="3">
    <source>
        <dbReference type="Proteomes" id="UP000538666"/>
    </source>
</evidence>
<feature type="chain" id="PRO_5032457276" evidence="1">
    <location>
        <begin position="26"/>
        <end position="203"/>
    </location>
</feature>
<accession>A0A841JUP1</accession>
<name>A0A841JUP1_9BACT</name>
<proteinExistence type="predicted"/>
<feature type="signal peptide" evidence="1">
    <location>
        <begin position="1"/>
        <end position="25"/>
    </location>
</feature>
<protein>
    <submittedName>
        <fullName evidence="2">Uncharacterized protein</fullName>
    </submittedName>
</protein>
<comment type="caution">
    <text evidence="2">The sequence shown here is derived from an EMBL/GenBank/DDBJ whole genome shotgun (WGS) entry which is preliminary data.</text>
</comment>